<name>R0H229_9BRAS</name>
<dbReference type="AlphaFoldDB" id="R0H229"/>
<evidence type="ECO:0000259" key="3">
    <source>
        <dbReference type="PROSITE" id="PS50891"/>
    </source>
</evidence>
<sequence>MASKPCAVCKILREPCGTNCIYKPHFTSDSARFQDVHQIFGAVNVAKIFNRLGSEDREIAANCLSYAAEARRRDPISGVYGMKLYYESILNDVEQEIRSALNELETNLGPDQVPKFFDIPIPDDFLNTTASLDSYIEKIKNLTTVEKNNLLQFWKRENQKMGDGASTSAGPSTAFGEKHQ</sequence>
<gene>
    <name evidence="4" type="ORF">CARUB_v10005851mg</name>
</gene>
<dbReference type="PROSITE" id="PS50891">
    <property type="entry name" value="LOB"/>
    <property type="match status" value="1"/>
</dbReference>
<organism evidence="4 5">
    <name type="scientific">Capsella rubella</name>
    <dbReference type="NCBI Taxonomy" id="81985"/>
    <lineage>
        <taxon>Eukaryota</taxon>
        <taxon>Viridiplantae</taxon>
        <taxon>Streptophyta</taxon>
        <taxon>Embryophyta</taxon>
        <taxon>Tracheophyta</taxon>
        <taxon>Spermatophyta</taxon>
        <taxon>Magnoliopsida</taxon>
        <taxon>eudicotyledons</taxon>
        <taxon>Gunneridae</taxon>
        <taxon>Pentapetalae</taxon>
        <taxon>rosids</taxon>
        <taxon>malvids</taxon>
        <taxon>Brassicales</taxon>
        <taxon>Brassicaceae</taxon>
        <taxon>Camelineae</taxon>
        <taxon>Capsella</taxon>
    </lineage>
</organism>
<dbReference type="PANTHER" id="PTHR31301:SF68">
    <property type="entry name" value="LOB DOMAIN-CONTAINING PROTEIN 32-RELATED"/>
    <property type="match status" value="1"/>
</dbReference>
<dbReference type="InterPro" id="IPR004883">
    <property type="entry name" value="LOB"/>
</dbReference>
<evidence type="ECO:0000313" key="5">
    <source>
        <dbReference type="Proteomes" id="UP000029121"/>
    </source>
</evidence>
<dbReference type="PANTHER" id="PTHR31301">
    <property type="entry name" value="LOB DOMAIN-CONTAINING PROTEIN 4-RELATED"/>
    <property type="match status" value="1"/>
</dbReference>
<proteinExistence type="inferred from homology"/>
<feature type="domain" description="LOB" evidence="3">
    <location>
        <begin position="4"/>
        <end position="104"/>
    </location>
</feature>
<dbReference type="STRING" id="81985.R0H229"/>
<feature type="region of interest" description="Disordered" evidence="2">
    <location>
        <begin position="161"/>
        <end position="180"/>
    </location>
</feature>
<keyword evidence="5" id="KW-1185">Reference proteome</keyword>
<comment type="similarity">
    <text evidence="1">Belongs to the LOB domain-containing protein family.</text>
</comment>
<dbReference type="Proteomes" id="UP000029121">
    <property type="component" value="Unassembled WGS sequence"/>
</dbReference>
<evidence type="ECO:0000256" key="2">
    <source>
        <dbReference type="SAM" id="MobiDB-lite"/>
    </source>
</evidence>
<dbReference type="KEGG" id="crb:17879064"/>
<reference evidence="5" key="1">
    <citation type="journal article" date="2013" name="Nat. Genet.">
        <title>The Capsella rubella genome and the genomic consequences of rapid mating system evolution.</title>
        <authorList>
            <person name="Slotte T."/>
            <person name="Hazzouri K.M."/>
            <person name="Agren J.A."/>
            <person name="Koenig D."/>
            <person name="Maumus F."/>
            <person name="Guo Y.L."/>
            <person name="Steige K."/>
            <person name="Platts A.E."/>
            <person name="Escobar J.S."/>
            <person name="Newman L.K."/>
            <person name="Wang W."/>
            <person name="Mandakova T."/>
            <person name="Vello E."/>
            <person name="Smith L.M."/>
            <person name="Henz S.R."/>
            <person name="Steffen J."/>
            <person name="Takuno S."/>
            <person name="Brandvain Y."/>
            <person name="Coop G."/>
            <person name="Andolfatto P."/>
            <person name="Hu T.T."/>
            <person name="Blanchette M."/>
            <person name="Clark R.M."/>
            <person name="Quesneville H."/>
            <person name="Nordborg M."/>
            <person name="Gaut B.S."/>
            <person name="Lysak M.A."/>
            <person name="Jenkins J."/>
            <person name="Grimwood J."/>
            <person name="Chapman J."/>
            <person name="Prochnik S."/>
            <person name="Shu S."/>
            <person name="Rokhsar D."/>
            <person name="Schmutz J."/>
            <person name="Weigel D."/>
            <person name="Wright S.I."/>
        </authorList>
    </citation>
    <scope>NUCLEOTIDE SEQUENCE [LARGE SCALE GENOMIC DNA]</scope>
    <source>
        <strain evidence="5">cv. Monte Gargano</strain>
    </source>
</reference>
<dbReference type="Pfam" id="PF03195">
    <property type="entry name" value="LOB"/>
    <property type="match status" value="1"/>
</dbReference>
<dbReference type="EMBL" id="KB870811">
    <property type="protein sequence ID" value="EOA17518.1"/>
    <property type="molecule type" value="Genomic_DNA"/>
</dbReference>
<evidence type="ECO:0000313" key="4">
    <source>
        <dbReference type="EMBL" id="EOA17518.1"/>
    </source>
</evidence>
<evidence type="ECO:0000256" key="1">
    <source>
        <dbReference type="ARBA" id="ARBA00005474"/>
    </source>
</evidence>
<protein>
    <recommendedName>
        <fullName evidence="3">LOB domain-containing protein</fullName>
    </recommendedName>
</protein>
<dbReference type="OrthoDB" id="1082014at2759"/>
<accession>R0H229</accession>